<dbReference type="RefSeq" id="WP_074267260.1">
    <property type="nucleotide sequence ID" value="NZ_FSRM01000002.1"/>
</dbReference>
<dbReference type="AlphaFoldDB" id="A0A1N6JWG5"/>
<dbReference type="Pfam" id="PF00126">
    <property type="entry name" value="HTH_1"/>
    <property type="match status" value="1"/>
</dbReference>
<dbReference type="GO" id="GO:0003700">
    <property type="term" value="F:DNA-binding transcription factor activity"/>
    <property type="evidence" value="ECO:0007669"/>
    <property type="project" value="InterPro"/>
</dbReference>
<dbReference type="Gene3D" id="3.40.190.10">
    <property type="entry name" value="Periplasmic binding protein-like II"/>
    <property type="match status" value="2"/>
</dbReference>
<evidence type="ECO:0000256" key="2">
    <source>
        <dbReference type="ARBA" id="ARBA00023015"/>
    </source>
</evidence>
<dbReference type="InterPro" id="IPR036390">
    <property type="entry name" value="WH_DNA-bd_sf"/>
</dbReference>
<dbReference type="SUPFAM" id="SSF53850">
    <property type="entry name" value="Periplasmic binding protein-like II"/>
    <property type="match status" value="1"/>
</dbReference>
<evidence type="ECO:0000256" key="4">
    <source>
        <dbReference type="ARBA" id="ARBA00023163"/>
    </source>
</evidence>
<sequence>MRPHFDIEALRTMVVGTELGSFARAAVQLGRSQSAVSMQLKRLEEQAGHILFQRNGRGLVPTEAGETLLAYARRIVAMHDEAGATLGATVAAPAIRLGLPQDFFEDVMPDAIARFSKLQPNVHVEVRAGRNYALEEEVRAGRLDIALAFSEAGRSRAGDLLASMPMFWFGREDAAEVVRGYQDGLPLVLFNHPCLFRQAALQALDAAAVRWRLSLTTPSLSGLWAAVRFGLGVTVRTMHGIPDGIRRLDFGLPRLPALELRILTGTDISPAASEFVSVLETVTRKRLIAKS</sequence>
<organism evidence="6 7">
    <name type="scientific">Paraburkholderia phenazinium</name>
    <dbReference type="NCBI Taxonomy" id="60549"/>
    <lineage>
        <taxon>Bacteria</taxon>
        <taxon>Pseudomonadati</taxon>
        <taxon>Pseudomonadota</taxon>
        <taxon>Betaproteobacteria</taxon>
        <taxon>Burkholderiales</taxon>
        <taxon>Burkholderiaceae</taxon>
        <taxon>Paraburkholderia</taxon>
    </lineage>
</organism>
<dbReference type="PRINTS" id="PR00039">
    <property type="entry name" value="HTHLYSR"/>
</dbReference>
<dbReference type="GO" id="GO:0003677">
    <property type="term" value="F:DNA binding"/>
    <property type="evidence" value="ECO:0007669"/>
    <property type="project" value="UniProtKB-KW"/>
</dbReference>
<evidence type="ECO:0000256" key="3">
    <source>
        <dbReference type="ARBA" id="ARBA00023125"/>
    </source>
</evidence>
<dbReference type="InterPro" id="IPR005119">
    <property type="entry name" value="LysR_subst-bd"/>
</dbReference>
<feature type="domain" description="HTH lysR-type" evidence="5">
    <location>
        <begin position="18"/>
        <end position="62"/>
    </location>
</feature>
<keyword evidence="2" id="KW-0805">Transcription regulation</keyword>
<dbReference type="OrthoDB" id="6555293at2"/>
<dbReference type="InterPro" id="IPR036388">
    <property type="entry name" value="WH-like_DNA-bd_sf"/>
</dbReference>
<keyword evidence="4" id="KW-0804">Transcription</keyword>
<dbReference type="PANTHER" id="PTHR30579">
    <property type="entry name" value="TRANSCRIPTIONAL REGULATOR"/>
    <property type="match status" value="1"/>
</dbReference>
<dbReference type="InterPro" id="IPR050176">
    <property type="entry name" value="LTTR"/>
</dbReference>
<accession>A0A1N6JWG5</accession>
<dbReference type="FunFam" id="1.10.10.10:FF:000001">
    <property type="entry name" value="LysR family transcriptional regulator"/>
    <property type="match status" value="1"/>
</dbReference>
<dbReference type="Pfam" id="PF03466">
    <property type="entry name" value="LysR_substrate"/>
    <property type="match status" value="1"/>
</dbReference>
<protein>
    <submittedName>
        <fullName evidence="6">DNA-binding transcriptional regulator, LysR family</fullName>
    </submittedName>
</protein>
<dbReference type="Proteomes" id="UP000184693">
    <property type="component" value="Unassembled WGS sequence"/>
</dbReference>
<dbReference type="InterPro" id="IPR000847">
    <property type="entry name" value="LysR_HTH_N"/>
</dbReference>
<gene>
    <name evidence="6" type="ORF">SAMN05444168_5260</name>
</gene>
<name>A0A1N6JWG5_9BURK</name>
<dbReference type="EMBL" id="FSRM01000002">
    <property type="protein sequence ID" value="SIO48660.1"/>
    <property type="molecule type" value="Genomic_DNA"/>
</dbReference>
<evidence type="ECO:0000313" key="6">
    <source>
        <dbReference type="EMBL" id="SIO48660.1"/>
    </source>
</evidence>
<dbReference type="PROSITE" id="PS50931">
    <property type="entry name" value="HTH_LYSR"/>
    <property type="match status" value="1"/>
</dbReference>
<evidence type="ECO:0000313" key="7">
    <source>
        <dbReference type="Proteomes" id="UP000184693"/>
    </source>
</evidence>
<dbReference type="Gene3D" id="1.10.10.10">
    <property type="entry name" value="Winged helix-like DNA-binding domain superfamily/Winged helix DNA-binding domain"/>
    <property type="match status" value="1"/>
</dbReference>
<evidence type="ECO:0000259" key="5">
    <source>
        <dbReference type="PROSITE" id="PS50931"/>
    </source>
</evidence>
<proteinExistence type="inferred from homology"/>
<comment type="similarity">
    <text evidence="1">Belongs to the LysR transcriptional regulatory family.</text>
</comment>
<dbReference type="PANTHER" id="PTHR30579:SF7">
    <property type="entry name" value="HTH-TYPE TRANSCRIPTIONAL REGULATOR LRHA-RELATED"/>
    <property type="match status" value="1"/>
</dbReference>
<evidence type="ECO:0000256" key="1">
    <source>
        <dbReference type="ARBA" id="ARBA00009437"/>
    </source>
</evidence>
<keyword evidence="3 6" id="KW-0238">DNA-binding</keyword>
<dbReference type="SUPFAM" id="SSF46785">
    <property type="entry name" value="Winged helix' DNA-binding domain"/>
    <property type="match status" value="1"/>
</dbReference>
<reference evidence="6 7" key="1">
    <citation type="submission" date="2016-11" db="EMBL/GenBank/DDBJ databases">
        <authorList>
            <person name="Jaros S."/>
            <person name="Januszkiewicz K."/>
            <person name="Wedrychowicz H."/>
        </authorList>
    </citation>
    <scope>NUCLEOTIDE SEQUENCE [LARGE SCALE GENOMIC DNA]</scope>
    <source>
        <strain evidence="6 7">GAS86</strain>
    </source>
</reference>